<feature type="compositionally biased region" description="Basic and acidic residues" evidence="1">
    <location>
        <begin position="1"/>
        <end position="30"/>
    </location>
</feature>
<keyword evidence="3" id="KW-1185">Reference proteome</keyword>
<feature type="region of interest" description="Disordered" evidence="1">
    <location>
        <begin position="464"/>
        <end position="511"/>
    </location>
</feature>
<feature type="region of interest" description="Disordered" evidence="1">
    <location>
        <begin position="213"/>
        <end position="302"/>
    </location>
</feature>
<organism evidence="2 3">
    <name type="scientific">Callosobruchus maculatus</name>
    <name type="common">Southern cowpea weevil</name>
    <name type="synonym">Pulse bruchid</name>
    <dbReference type="NCBI Taxonomy" id="64391"/>
    <lineage>
        <taxon>Eukaryota</taxon>
        <taxon>Metazoa</taxon>
        <taxon>Ecdysozoa</taxon>
        <taxon>Arthropoda</taxon>
        <taxon>Hexapoda</taxon>
        <taxon>Insecta</taxon>
        <taxon>Pterygota</taxon>
        <taxon>Neoptera</taxon>
        <taxon>Endopterygota</taxon>
        <taxon>Coleoptera</taxon>
        <taxon>Polyphaga</taxon>
        <taxon>Cucujiformia</taxon>
        <taxon>Chrysomeloidea</taxon>
        <taxon>Chrysomelidae</taxon>
        <taxon>Bruchinae</taxon>
        <taxon>Bruchini</taxon>
        <taxon>Callosobruchus</taxon>
    </lineage>
</organism>
<accession>A0A653BND4</accession>
<dbReference type="OrthoDB" id="6709578at2759"/>
<gene>
    <name evidence="2" type="ORF">CALMAC_LOCUS2418</name>
</gene>
<feature type="compositionally biased region" description="Basic and acidic residues" evidence="1">
    <location>
        <begin position="274"/>
        <end position="284"/>
    </location>
</feature>
<dbReference type="AlphaFoldDB" id="A0A653BND4"/>
<dbReference type="Proteomes" id="UP000410492">
    <property type="component" value="Unassembled WGS sequence"/>
</dbReference>
<evidence type="ECO:0000313" key="3">
    <source>
        <dbReference type="Proteomes" id="UP000410492"/>
    </source>
</evidence>
<proteinExistence type="predicted"/>
<dbReference type="PANTHER" id="PTHR34239:SF2">
    <property type="entry name" value="TRANSPOSABLE ELEMENT P TRANSPOSASE_THAP9 CONSERVED DOMAIN-CONTAINING PROTEIN"/>
    <property type="match status" value="1"/>
</dbReference>
<feature type="compositionally biased region" description="Basic and acidic residues" evidence="1">
    <location>
        <begin position="468"/>
        <end position="477"/>
    </location>
</feature>
<name>A0A653BND4_CALMS</name>
<feature type="compositionally biased region" description="Basic and acidic residues" evidence="1">
    <location>
        <begin position="214"/>
        <end position="241"/>
    </location>
</feature>
<feature type="compositionally biased region" description="Gly residues" evidence="1">
    <location>
        <begin position="480"/>
        <end position="489"/>
    </location>
</feature>
<reference evidence="2 3" key="1">
    <citation type="submission" date="2019-01" db="EMBL/GenBank/DDBJ databases">
        <authorList>
            <person name="Sayadi A."/>
        </authorList>
    </citation>
    <scope>NUCLEOTIDE SEQUENCE [LARGE SCALE GENOMIC DNA]</scope>
</reference>
<feature type="compositionally biased region" description="Acidic residues" evidence="1">
    <location>
        <begin position="242"/>
        <end position="251"/>
    </location>
</feature>
<feature type="region of interest" description="Disordered" evidence="1">
    <location>
        <begin position="1"/>
        <end position="54"/>
    </location>
</feature>
<evidence type="ECO:0000256" key="1">
    <source>
        <dbReference type="SAM" id="MobiDB-lite"/>
    </source>
</evidence>
<protein>
    <submittedName>
        <fullName evidence="2">Uncharacterized protein</fullName>
    </submittedName>
</protein>
<dbReference type="EMBL" id="CAACVG010002920">
    <property type="protein sequence ID" value="VEN37039.1"/>
    <property type="molecule type" value="Genomic_DNA"/>
</dbReference>
<sequence length="511" mass="57293">MAKRRADDVSGVLEEKRAKVNDAQNEHHSDAMPSIDPELLKLLGDEPLSNEPEYGPEVDAELASKWTDCLVNGLEKEDKDTAKKNFPIPKNIPALNPPTLNPELQMLVNTSAKREDRYYWNIQENMGVGLSAMSGAIDKLIKGVSAPEEIQQDILPTLMNSSALLCTAFKMLTASRKFHMQSKFSRSVRNAVRECKSDGEFLFGRNMAEVLKNMNEKKPAKKTEKTQPKTEVKEEETKEEAPENNDAESMLEEASKEEANADGETPMDSNDVESSVKTEDEHASTTEAAESSDDTAKESAWGPDVHQAIASRWCKFLQHGVETKDLDEFNKKYLVPKNIPYLKPPKMNPEFKEILRVQPRSEDRFMVHIQSKMGVGLSAIAEAVDKLLTNEVGPENFKTTMLPLIADAGKIMCGAYNAMSVNRKYYIENKLEKPFKQAIRESIPDEYICGSAIGLTIKQIQDNLPGARGRDNRDRFPRGHSGGGGGGFRGQSRDRNNRSWRGGRPNRRNYW</sequence>
<evidence type="ECO:0000313" key="2">
    <source>
        <dbReference type="EMBL" id="VEN37039.1"/>
    </source>
</evidence>
<dbReference type="PANTHER" id="PTHR34239">
    <property type="entry name" value="APPLE DOMAIN-CONTAINING PROTEIN"/>
    <property type="match status" value="1"/>
</dbReference>